<comment type="caution">
    <text evidence="2">The sequence shown here is derived from an EMBL/GenBank/DDBJ whole genome shotgun (WGS) entry which is preliminary data.</text>
</comment>
<evidence type="ECO:0000259" key="1">
    <source>
        <dbReference type="PROSITE" id="PS50995"/>
    </source>
</evidence>
<dbReference type="InterPro" id="IPR039422">
    <property type="entry name" value="MarR/SlyA-like"/>
</dbReference>
<organism evidence="2 3">
    <name type="scientific">Vallicoccus soli</name>
    <dbReference type="NCBI Taxonomy" id="2339232"/>
    <lineage>
        <taxon>Bacteria</taxon>
        <taxon>Bacillati</taxon>
        <taxon>Actinomycetota</taxon>
        <taxon>Actinomycetes</taxon>
        <taxon>Motilibacterales</taxon>
        <taxon>Vallicoccaceae</taxon>
        <taxon>Vallicoccus</taxon>
    </lineage>
</organism>
<name>A0A3A3Z1N8_9ACTN</name>
<dbReference type="SUPFAM" id="SSF46785">
    <property type="entry name" value="Winged helix' DNA-binding domain"/>
    <property type="match status" value="1"/>
</dbReference>
<feature type="domain" description="HTH marR-type" evidence="1">
    <location>
        <begin position="10"/>
        <end position="148"/>
    </location>
</feature>
<dbReference type="InterPro" id="IPR036390">
    <property type="entry name" value="WH_DNA-bd_sf"/>
</dbReference>
<accession>A0A3A3Z1N8</accession>
<dbReference type="Pfam" id="PF12802">
    <property type="entry name" value="MarR_2"/>
    <property type="match status" value="1"/>
</dbReference>
<sequence>MYGTPVRRGVVEVDDALLRLRRLWSASRSRLVDDGGTAVEMSSLLVVEACARGAQRGAEVAVVDVAELADVAPSTASRLVDRAAAAGLLERRPSAVDPRRTALVLTERGWGLRERAVRARTGWLQDTLAAWSDEDVARLGALLARFADEVGRPPLS</sequence>
<dbReference type="PANTHER" id="PTHR33164">
    <property type="entry name" value="TRANSCRIPTIONAL REGULATOR, MARR FAMILY"/>
    <property type="match status" value="1"/>
</dbReference>
<reference evidence="2 3" key="1">
    <citation type="submission" date="2018-09" db="EMBL/GenBank/DDBJ databases">
        <title>YIM 75000 draft genome.</title>
        <authorList>
            <person name="Tang S."/>
            <person name="Feng Y."/>
        </authorList>
    </citation>
    <scope>NUCLEOTIDE SEQUENCE [LARGE SCALE GENOMIC DNA]</scope>
    <source>
        <strain evidence="2 3">YIM 75000</strain>
    </source>
</reference>
<gene>
    <name evidence="2" type="ORF">D5H78_04400</name>
</gene>
<evidence type="ECO:0000313" key="3">
    <source>
        <dbReference type="Proteomes" id="UP000265614"/>
    </source>
</evidence>
<dbReference type="PROSITE" id="PS50995">
    <property type="entry name" value="HTH_MARR_2"/>
    <property type="match status" value="1"/>
</dbReference>
<dbReference type="InterPro" id="IPR036388">
    <property type="entry name" value="WH-like_DNA-bd_sf"/>
</dbReference>
<dbReference type="OrthoDB" id="122135at2"/>
<dbReference type="AlphaFoldDB" id="A0A3A3Z1N8"/>
<dbReference type="SMART" id="SM00347">
    <property type="entry name" value="HTH_MARR"/>
    <property type="match status" value="1"/>
</dbReference>
<proteinExistence type="predicted"/>
<protein>
    <submittedName>
        <fullName evidence="2">MarR family transcriptional regulator</fullName>
    </submittedName>
</protein>
<dbReference type="Proteomes" id="UP000265614">
    <property type="component" value="Unassembled WGS sequence"/>
</dbReference>
<dbReference type="GO" id="GO:0003700">
    <property type="term" value="F:DNA-binding transcription factor activity"/>
    <property type="evidence" value="ECO:0007669"/>
    <property type="project" value="InterPro"/>
</dbReference>
<dbReference type="InterPro" id="IPR000835">
    <property type="entry name" value="HTH_MarR-typ"/>
</dbReference>
<evidence type="ECO:0000313" key="2">
    <source>
        <dbReference type="EMBL" id="RJK98160.1"/>
    </source>
</evidence>
<dbReference type="GO" id="GO:0006950">
    <property type="term" value="P:response to stress"/>
    <property type="evidence" value="ECO:0007669"/>
    <property type="project" value="TreeGrafter"/>
</dbReference>
<dbReference type="Gene3D" id="1.10.10.10">
    <property type="entry name" value="Winged helix-like DNA-binding domain superfamily/Winged helix DNA-binding domain"/>
    <property type="match status" value="1"/>
</dbReference>
<keyword evidence="3" id="KW-1185">Reference proteome</keyword>
<dbReference type="PANTHER" id="PTHR33164:SF57">
    <property type="entry name" value="MARR-FAMILY TRANSCRIPTIONAL REGULATOR"/>
    <property type="match status" value="1"/>
</dbReference>
<dbReference type="EMBL" id="QZEZ01000001">
    <property type="protein sequence ID" value="RJK98160.1"/>
    <property type="molecule type" value="Genomic_DNA"/>
</dbReference>